<dbReference type="GO" id="GO:0005737">
    <property type="term" value="C:cytoplasm"/>
    <property type="evidence" value="ECO:0007669"/>
    <property type="project" value="TreeGrafter"/>
</dbReference>
<feature type="binding site" evidence="6">
    <location>
        <position position="152"/>
    </location>
    <ligand>
        <name>Zn(2+)</name>
        <dbReference type="ChEBI" id="CHEBI:29105"/>
        <label>1</label>
    </ligand>
</feature>
<comment type="pathway">
    <text evidence="6">Pyrimidine metabolism; UMP biosynthesis via de novo pathway; (S)-dihydroorotate from bicarbonate: step 3/3.</text>
</comment>
<dbReference type="CDD" id="cd01317">
    <property type="entry name" value="DHOase_IIa"/>
    <property type="match status" value="1"/>
</dbReference>
<feature type="binding site" evidence="6">
    <location>
        <position position="152"/>
    </location>
    <ligand>
        <name>Zn(2+)</name>
        <dbReference type="ChEBI" id="CHEBI:29105"/>
        <label>2</label>
    </ligand>
</feature>
<feature type="binding site" evidence="6">
    <location>
        <position position="278"/>
    </location>
    <ligand>
        <name>substrate</name>
    </ligand>
</feature>
<reference evidence="8 9" key="1">
    <citation type="journal article" date="2016" name="Nat. Commun.">
        <title>Thousands of microbial genomes shed light on interconnected biogeochemical processes in an aquifer system.</title>
        <authorList>
            <person name="Anantharaman K."/>
            <person name="Brown C.T."/>
            <person name="Hug L.A."/>
            <person name="Sharon I."/>
            <person name="Castelle C.J."/>
            <person name="Probst A.J."/>
            <person name="Thomas B.C."/>
            <person name="Singh A."/>
            <person name="Wilkins M.J."/>
            <person name="Karaoz U."/>
            <person name="Brodie E.L."/>
            <person name="Williams K.H."/>
            <person name="Hubbard S.S."/>
            <person name="Banfield J.F."/>
        </authorList>
    </citation>
    <scope>NUCLEOTIDE SEQUENCE [LARGE SCALE GENOMIC DNA]</scope>
</reference>
<feature type="binding site" evidence="6">
    <location>
        <position position="92"/>
    </location>
    <ligand>
        <name>substrate</name>
    </ligand>
</feature>
<dbReference type="STRING" id="1797197.A2Y75_04830"/>
<dbReference type="NCBIfam" id="TIGR00857">
    <property type="entry name" value="pyrC_multi"/>
    <property type="match status" value="1"/>
</dbReference>
<dbReference type="GO" id="GO:0004151">
    <property type="term" value="F:dihydroorotase activity"/>
    <property type="evidence" value="ECO:0007669"/>
    <property type="project" value="UniProtKB-UniRule"/>
</dbReference>
<evidence type="ECO:0000259" key="7">
    <source>
        <dbReference type="Pfam" id="PF12890"/>
    </source>
</evidence>
<evidence type="ECO:0000256" key="5">
    <source>
        <dbReference type="ARBA" id="ARBA00022975"/>
    </source>
</evidence>
<dbReference type="GO" id="GO:0008270">
    <property type="term" value="F:zinc ion binding"/>
    <property type="evidence" value="ECO:0007669"/>
    <property type="project" value="UniProtKB-UniRule"/>
</dbReference>
<comment type="cofactor">
    <cofactor evidence="6">
        <name>Zn(2+)</name>
        <dbReference type="ChEBI" id="CHEBI:29105"/>
    </cofactor>
    <text evidence="6">Binds 2 Zn(2+) ions per subunit.</text>
</comment>
<feature type="binding site" evidence="6">
    <location>
        <position position="60"/>
    </location>
    <ligand>
        <name>Zn(2+)</name>
        <dbReference type="ChEBI" id="CHEBI:29105"/>
        <label>1</label>
    </ligand>
</feature>
<keyword evidence="6" id="KW-0862">Zinc</keyword>
<keyword evidence="5 6" id="KW-0665">Pyrimidine biosynthesis</keyword>
<dbReference type="Pfam" id="PF12890">
    <property type="entry name" value="DHOase"/>
    <property type="match status" value="1"/>
</dbReference>
<feature type="binding site" evidence="6">
    <location>
        <position position="309"/>
    </location>
    <ligand>
        <name>substrate</name>
    </ligand>
</feature>
<feature type="binding site" evidence="6">
    <location>
        <position position="232"/>
    </location>
    <ligand>
        <name>Zn(2+)</name>
        <dbReference type="ChEBI" id="CHEBI:29105"/>
        <label>2</label>
    </ligand>
</feature>
<dbReference type="AlphaFoldDB" id="A0A1F2WSG7"/>
<feature type="domain" description="Dihydroorotase catalytic" evidence="7">
    <location>
        <begin position="47"/>
        <end position="236"/>
    </location>
</feature>
<keyword evidence="3 6" id="KW-0479">Metal-binding</keyword>
<evidence type="ECO:0000256" key="4">
    <source>
        <dbReference type="ARBA" id="ARBA00022801"/>
    </source>
</evidence>
<dbReference type="InterPro" id="IPR002195">
    <property type="entry name" value="Dihydroorotase_CS"/>
</dbReference>
<comment type="similarity">
    <text evidence="2 6">Belongs to the metallo-dependent hydrolases superfamily. DHOase family. Class I DHOase subfamily.</text>
</comment>
<dbReference type="EMBL" id="MELK01000011">
    <property type="protein sequence ID" value="OFW59743.1"/>
    <property type="molecule type" value="Genomic_DNA"/>
</dbReference>
<dbReference type="UniPathway" id="UPA00070">
    <property type="reaction ID" value="UER00117"/>
</dbReference>
<feature type="binding site" evidence="6">
    <location>
        <position position="305"/>
    </location>
    <ligand>
        <name>Zn(2+)</name>
        <dbReference type="ChEBI" id="CHEBI:29105"/>
        <label>1</label>
    </ligand>
</feature>
<dbReference type="PROSITE" id="PS00482">
    <property type="entry name" value="DIHYDROOROTASE_1"/>
    <property type="match status" value="1"/>
</dbReference>
<organism evidence="8 9">
    <name type="scientific">Candidatus Solincola sediminis</name>
    <dbReference type="NCBI Taxonomy" id="1797199"/>
    <lineage>
        <taxon>Bacteria</taxon>
        <taxon>Bacillati</taxon>
        <taxon>Actinomycetota</taxon>
        <taxon>Candidatus Geothermincolia</taxon>
        <taxon>Candidatus Geothermincolales</taxon>
        <taxon>Candidatus Geothermincolaceae</taxon>
        <taxon>Candidatus Solincola</taxon>
    </lineage>
</organism>
<dbReference type="InterPro" id="IPR011059">
    <property type="entry name" value="Metal-dep_hydrolase_composite"/>
</dbReference>
<keyword evidence="4 6" id="KW-0378">Hydrolase</keyword>
<dbReference type="PROSITE" id="PS00483">
    <property type="entry name" value="DIHYDROOROTASE_2"/>
    <property type="match status" value="1"/>
</dbReference>
<name>A0A1F2WSG7_9ACTN</name>
<dbReference type="Proteomes" id="UP000177876">
    <property type="component" value="Unassembled WGS sequence"/>
</dbReference>
<feature type="binding site" evidence="6">
    <location>
        <position position="58"/>
    </location>
    <ligand>
        <name>Zn(2+)</name>
        <dbReference type="ChEBI" id="CHEBI:29105"/>
        <label>1</label>
    </ligand>
</feature>
<gene>
    <name evidence="6" type="primary">pyrC</name>
    <name evidence="8" type="ORF">A2Y75_04830</name>
</gene>
<feature type="binding site" evidence="6">
    <location>
        <position position="179"/>
    </location>
    <ligand>
        <name>Zn(2+)</name>
        <dbReference type="ChEBI" id="CHEBI:29105"/>
        <label>2</label>
    </ligand>
</feature>
<evidence type="ECO:0000256" key="3">
    <source>
        <dbReference type="ARBA" id="ARBA00022723"/>
    </source>
</evidence>
<feature type="binding site" evidence="6">
    <location>
        <begin position="60"/>
        <end position="62"/>
    </location>
    <ligand>
        <name>substrate</name>
    </ligand>
</feature>
<dbReference type="PANTHER" id="PTHR43668">
    <property type="entry name" value="ALLANTOINASE"/>
    <property type="match status" value="1"/>
</dbReference>
<dbReference type="HAMAP" id="MF_00220_B">
    <property type="entry name" value="PyrC_classI_B"/>
    <property type="match status" value="1"/>
</dbReference>
<feature type="binding site" evidence="6">
    <location>
        <begin position="323"/>
        <end position="324"/>
    </location>
    <ligand>
        <name>substrate</name>
    </ligand>
</feature>
<evidence type="ECO:0000256" key="1">
    <source>
        <dbReference type="ARBA" id="ARBA00002368"/>
    </source>
</evidence>
<dbReference type="InterPro" id="IPR050138">
    <property type="entry name" value="DHOase/Allantoinase_Hydrolase"/>
</dbReference>
<dbReference type="InterPro" id="IPR032466">
    <property type="entry name" value="Metal_Hydrolase"/>
</dbReference>
<dbReference type="Gene3D" id="2.30.40.10">
    <property type="entry name" value="Urease, subunit C, domain 1"/>
    <property type="match status" value="1"/>
</dbReference>
<evidence type="ECO:0000256" key="2">
    <source>
        <dbReference type="ARBA" id="ARBA00010286"/>
    </source>
</evidence>
<dbReference type="EC" id="3.5.2.3" evidence="6"/>
<dbReference type="InterPro" id="IPR024403">
    <property type="entry name" value="DHOase_cat"/>
</dbReference>
<comment type="catalytic activity">
    <reaction evidence="6">
        <text>(S)-dihydroorotate + H2O = N-carbamoyl-L-aspartate + H(+)</text>
        <dbReference type="Rhea" id="RHEA:24296"/>
        <dbReference type="ChEBI" id="CHEBI:15377"/>
        <dbReference type="ChEBI" id="CHEBI:15378"/>
        <dbReference type="ChEBI" id="CHEBI:30864"/>
        <dbReference type="ChEBI" id="CHEBI:32814"/>
        <dbReference type="EC" id="3.5.2.3"/>
    </reaction>
</comment>
<dbReference type="InterPro" id="IPR004722">
    <property type="entry name" value="DHOase"/>
</dbReference>
<evidence type="ECO:0000313" key="9">
    <source>
        <dbReference type="Proteomes" id="UP000177876"/>
    </source>
</evidence>
<dbReference type="SUPFAM" id="SSF51338">
    <property type="entry name" value="Composite domain of metallo-dependent hydrolases"/>
    <property type="match status" value="1"/>
</dbReference>
<dbReference type="GO" id="GO:0006145">
    <property type="term" value="P:purine nucleobase catabolic process"/>
    <property type="evidence" value="ECO:0007669"/>
    <property type="project" value="TreeGrafter"/>
</dbReference>
<proteinExistence type="inferred from homology"/>
<evidence type="ECO:0000256" key="6">
    <source>
        <dbReference type="HAMAP-Rule" id="MF_00220"/>
    </source>
</evidence>
<evidence type="ECO:0000313" key="8">
    <source>
        <dbReference type="EMBL" id="OFW59743.1"/>
    </source>
</evidence>
<comment type="caution">
    <text evidence="8">The sequence shown here is derived from an EMBL/GenBank/DDBJ whole genome shotgun (WGS) entry which is preliminary data.</text>
</comment>
<dbReference type="GO" id="GO:0044205">
    <property type="term" value="P:'de novo' UMP biosynthetic process"/>
    <property type="evidence" value="ECO:0007669"/>
    <property type="project" value="UniProtKB-UniRule"/>
</dbReference>
<comment type="function">
    <text evidence="1 6">Catalyzes the reversible cyclization of carbamoyl aspartate to dihydroorotate.</text>
</comment>
<dbReference type="PANTHER" id="PTHR43668:SF2">
    <property type="entry name" value="ALLANTOINASE"/>
    <property type="match status" value="1"/>
</dbReference>
<protein>
    <recommendedName>
        <fullName evidence="6">Dihydroorotase</fullName>
        <shortName evidence="6">DHOase</shortName>
        <ecNumber evidence="6">3.5.2.3</ecNumber>
    </recommendedName>
</protein>
<sequence length="437" mass="46878">MLIKGAGIVDPFNRLYETRDVLISRGRVAEVGKAIKAGGRQVIEAGGRILAPGFLDLHAHLREPGREDAETLESGLNAALRGGYTAVCCMPNTNPPLDNAPLIEGIYNRAQALGLADLFPIGCLSARRKGRELAEMALMHMSRAAVSAFSDDGDGIQDAGLMRRALEYASGFGGIIISHEEDSVLSNGGQINEGAMSNELGLRGMPAAAEEVMVARDLLLCALTGCRLHIAHVSTAGSVGMIREAKSRGVPVTAEATPHHLLLSENDMVPYDTVFKVNPPLRTPEDVRGLREGLLDGTIDAIATDHAPHTIEDKEREFDNAPFGVIGLESAFTVLYTELVKPGDLSLERLIELLTLGPSTVMNLNPPFYGGGLCEGSRADLVLLDMDEEYSIDAFSFASKGRNCPFHGRRVFGRVVCTLKNGKIAYMVNVSGKGRLM</sequence>
<accession>A0A1F2WSG7</accession>
<dbReference type="Gene3D" id="3.20.20.140">
    <property type="entry name" value="Metal-dependent hydrolases"/>
    <property type="match status" value="1"/>
</dbReference>
<dbReference type="SUPFAM" id="SSF51556">
    <property type="entry name" value="Metallo-dependent hydrolases"/>
    <property type="match status" value="1"/>
</dbReference>
<feature type="active site" evidence="6">
    <location>
        <position position="305"/>
    </location>
</feature>
<dbReference type="GO" id="GO:0004038">
    <property type="term" value="F:allantoinase activity"/>
    <property type="evidence" value="ECO:0007669"/>
    <property type="project" value="TreeGrafter"/>
</dbReference>